<dbReference type="RefSeq" id="WP_128390601.1">
    <property type="nucleotide sequence ID" value="NZ_SBII01000010.1"/>
</dbReference>
<accession>A0A444H0T9</accession>
<evidence type="ECO:0008006" key="3">
    <source>
        <dbReference type="Google" id="ProtNLM"/>
    </source>
</evidence>
<dbReference type="EMBL" id="SBII01000010">
    <property type="protein sequence ID" value="RWW96698.1"/>
    <property type="molecule type" value="Genomic_DNA"/>
</dbReference>
<dbReference type="Proteomes" id="UP000287527">
    <property type="component" value="Unassembled WGS sequence"/>
</dbReference>
<proteinExistence type="predicted"/>
<dbReference type="PROSITE" id="PS51257">
    <property type="entry name" value="PROKAR_LIPOPROTEIN"/>
    <property type="match status" value="1"/>
</dbReference>
<organism evidence="1 2">
    <name type="scientific">Flavobacterium cerinum</name>
    <dbReference type="NCBI Taxonomy" id="2502784"/>
    <lineage>
        <taxon>Bacteria</taxon>
        <taxon>Pseudomonadati</taxon>
        <taxon>Bacteroidota</taxon>
        <taxon>Flavobacteriia</taxon>
        <taxon>Flavobacteriales</taxon>
        <taxon>Flavobacteriaceae</taxon>
        <taxon>Flavobacterium</taxon>
    </lineage>
</organism>
<gene>
    <name evidence="1" type="ORF">EPI11_13980</name>
</gene>
<comment type="caution">
    <text evidence="1">The sequence shown here is derived from an EMBL/GenBank/DDBJ whole genome shotgun (WGS) entry which is preliminary data.</text>
</comment>
<protein>
    <recommendedName>
        <fullName evidence="3">Lipoprotein</fullName>
    </recommendedName>
</protein>
<sequence length="178" mass="20835">MKKIIIVFAGIITISCSKREKVVNQQEAMNHYKQNALLKGDDFAYGTYLEYCDNNNLYLEKLPVSLIMNKNYNNEKSYYQIYRNIIELYNNNNYKAEYLENLNDIDRQFAISYLKEGAKKNSLDCQTTLEKILRKGYGVEKNTAKSDSLYSILEKDSAIGRIYIENRNNKSKIDKIVF</sequence>
<keyword evidence="2" id="KW-1185">Reference proteome</keyword>
<dbReference type="AlphaFoldDB" id="A0A444H0T9"/>
<dbReference type="OrthoDB" id="1376289at2"/>
<name>A0A444H0T9_9FLAO</name>
<reference evidence="1 2" key="1">
    <citation type="submission" date="2019-01" db="EMBL/GenBank/DDBJ databases">
        <title>Flavobacterium sp. nov.,isolated from freshwater.</title>
        <authorList>
            <person name="Zhang R."/>
            <person name="Du Z.-J."/>
        </authorList>
    </citation>
    <scope>NUCLEOTIDE SEQUENCE [LARGE SCALE GENOMIC DNA]</scope>
    <source>
        <strain evidence="1 2">1E403</strain>
    </source>
</reference>
<evidence type="ECO:0000313" key="2">
    <source>
        <dbReference type="Proteomes" id="UP000287527"/>
    </source>
</evidence>
<evidence type="ECO:0000313" key="1">
    <source>
        <dbReference type="EMBL" id="RWW96698.1"/>
    </source>
</evidence>